<evidence type="ECO:0000313" key="1">
    <source>
        <dbReference type="EMBL" id="UMM43630.1"/>
    </source>
</evidence>
<dbReference type="AlphaFoldDB" id="A0AAE9FIX6"/>
<dbReference type="Proteomes" id="UP000829354">
    <property type="component" value="Chromosome X"/>
</dbReference>
<organism evidence="1 2">
    <name type="scientific">Caenorhabditis briggsae</name>
    <dbReference type="NCBI Taxonomy" id="6238"/>
    <lineage>
        <taxon>Eukaryota</taxon>
        <taxon>Metazoa</taxon>
        <taxon>Ecdysozoa</taxon>
        <taxon>Nematoda</taxon>
        <taxon>Chromadorea</taxon>
        <taxon>Rhabditida</taxon>
        <taxon>Rhabditina</taxon>
        <taxon>Rhabditomorpha</taxon>
        <taxon>Rhabditoidea</taxon>
        <taxon>Rhabditidae</taxon>
        <taxon>Peloderinae</taxon>
        <taxon>Caenorhabditis</taxon>
    </lineage>
</organism>
<protein>
    <submittedName>
        <fullName evidence="1">Uncharacterized protein</fullName>
    </submittedName>
</protein>
<evidence type="ECO:0000313" key="2">
    <source>
        <dbReference type="Proteomes" id="UP000829354"/>
    </source>
</evidence>
<gene>
    <name evidence="1" type="ORF">L5515_019062</name>
</gene>
<name>A0AAE9FIX6_CAEBR</name>
<dbReference type="EMBL" id="CP092625">
    <property type="protein sequence ID" value="UMM43630.1"/>
    <property type="molecule type" value="Genomic_DNA"/>
</dbReference>
<reference evidence="1 2" key="1">
    <citation type="submission" date="2022-04" db="EMBL/GenBank/DDBJ databases">
        <title>Chromosome-level reference genomes for two strains of Caenorhabditis briggsae: an improved platform for comparative genomics.</title>
        <authorList>
            <person name="Stevens L."/>
            <person name="Andersen E."/>
        </authorList>
    </citation>
    <scope>NUCLEOTIDE SEQUENCE [LARGE SCALE GENOMIC DNA]</scope>
    <source>
        <strain evidence="1">VX34</strain>
        <tissue evidence="1">Whole-organism</tissue>
    </source>
</reference>
<sequence>MCYLYVIVWAFAKYLAPIFQLMIEHMEFVELIMKQKDLKMALKANLEATEALEKGLENLAAASEFFEQLKSEMRCGTYRRATIRMDMQVSTRVMDDAPDCELNIKLSTTSWKKKLNMTMATSDKLLFELQHAQRILREDQANDMFEVDIINSEEKCCFCEKPFPEDMEEHQKHCTDQLSLSPHEIKKKILQRQHEFMAVQRETVVSRLCRDDTVPVKNELGEDFCHNCATYEEHRRNNCLKMTRMEALEALLPKMRYDWLSIRYQLINVIFDQRKEEGEKEYALYKDGQPSQLMLGFIKLASPFLPDKSEENLAHLLKSSIELEAKQNRALDLEVAEEKLEEFKTALKANLEATEALEKGLENLATASEIFEQLKSEMRCGSYRGATIRMNMQVSTRVMDDAPDCELNIKLSTTSWKKKLNMTMATSDKLLFELQHAQRILREDQANELEENNK</sequence>
<keyword evidence="2" id="KW-1185">Reference proteome</keyword>
<proteinExistence type="predicted"/>
<accession>A0AAE9FIX6</accession>